<organism evidence="2">
    <name type="scientific">Brassica napus</name>
    <name type="common">Rape</name>
    <dbReference type="NCBI Taxonomy" id="3708"/>
    <lineage>
        <taxon>Eukaryota</taxon>
        <taxon>Viridiplantae</taxon>
        <taxon>Streptophyta</taxon>
        <taxon>Embryophyta</taxon>
        <taxon>Tracheophyta</taxon>
        <taxon>Spermatophyta</taxon>
        <taxon>Magnoliopsida</taxon>
        <taxon>eudicotyledons</taxon>
        <taxon>Gunneridae</taxon>
        <taxon>Pentapetalae</taxon>
        <taxon>rosids</taxon>
        <taxon>malvids</taxon>
        <taxon>Brassicales</taxon>
        <taxon>Brassicaceae</taxon>
        <taxon>Brassiceae</taxon>
        <taxon>Brassica</taxon>
    </lineage>
</organism>
<name>A0A816PYY0_BRANA</name>
<evidence type="ECO:0000313" key="2">
    <source>
        <dbReference type="EMBL" id="CAF2053872.1"/>
    </source>
</evidence>
<sequence length="33" mass="3721">MTRLLMALYLSYVVMLSVFVIPLIMSLESSVSL</sequence>
<dbReference type="EMBL" id="HG994370">
    <property type="protein sequence ID" value="CAF2053872.1"/>
    <property type="molecule type" value="Genomic_DNA"/>
</dbReference>
<keyword evidence="1" id="KW-0812">Transmembrane</keyword>
<gene>
    <name evidence="2" type="ORF">DARMORV10_C06P01260.1</name>
</gene>
<keyword evidence="1" id="KW-0472">Membrane</keyword>
<dbReference type="Proteomes" id="UP001295469">
    <property type="component" value="Chromosome C06"/>
</dbReference>
<reference evidence="2" key="1">
    <citation type="submission" date="2021-01" db="EMBL/GenBank/DDBJ databases">
        <authorList>
            <consortium name="Genoscope - CEA"/>
            <person name="William W."/>
        </authorList>
    </citation>
    <scope>NUCLEOTIDE SEQUENCE</scope>
</reference>
<dbReference type="AlphaFoldDB" id="A0A816PYY0"/>
<proteinExistence type="predicted"/>
<keyword evidence="1" id="KW-1133">Transmembrane helix</keyword>
<feature type="transmembrane region" description="Helical" evidence="1">
    <location>
        <begin position="7"/>
        <end position="27"/>
    </location>
</feature>
<protein>
    <submittedName>
        <fullName evidence="2">(rape) hypothetical protein</fullName>
    </submittedName>
</protein>
<accession>A0A816PYY0</accession>
<evidence type="ECO:0000256" key="1">
    <source>
        <dbReference type="SAM" id="Phobius"/>
    </source>
</evidence>